<feature type="transmembrane region" description="Helical" evidence="5">
    <location>
        <begin position="116"/>
        <end position="135"/>
    </location>
</feature>
<dbReference type="Proteomes" id="UP000230392">
    <property type="component" value="Unassembled WGS sequence"/>
</dbReference>
<evidence type="ECO:0000313" key="7">
    <source>
        <dbReference type="EMBL" id="PIP16766.1"/>
    </source>
</evidence>
<proteinExistence type="inferred from homology"/>
<keyword evidence="5" id="KW-0813">Transport</keyword>
<evidence type="ECO:0000256" key="2">
    <source>
        <dbReference type="ARBA" id="ARBA00022692"/>
    </source>
</evidence>
<evidence type="ECO:0000256" key="4">
    <source>
        <dbReference type="ARBA" id="ARBA00023136"/>
    </source>
</evidence>
<dbReference type="InterPro" id="IPR000515">
    <property type="entry name" value="MetI-like"/>
</dbReference>
<keyword evidence="4 5" id="KW-0472">Membrane</keyword>
<dbReference type="SUPFAM" id="SSF161098">
    <property type="entry name" value="MetI-like"/>
    <property type="match status" value="1"/>
</dbReference>
<gene>
    <name evidence="7" type="ORF">COX46_00195</name>
</gene>
<keyword evidence="2 5" id="KW-0812">Transmembrane</keyword>
<accession>A0A2G9YC04</accession>
<comment type="caution">
    <text evidence="7">The sequence shown here is derived from an EMBL/GenBank/DDBJ whole genome shotgun (WGS) entry which is preliminary data.</text>
</comment>
<keyword evidence="3 5" id="KW-1133">Transmembrane helix</keyword>
<dbReference type="InterPro" id="IPR049783">
    <property type="entry name" value="ABC_perm_TupB-like"/>
</dbReference>
<dbReference type="PROSITE" id="PS50928">
    <property type="entry name" value="ABC_TM1"/>
    <property type="match status" value="1"/>
</dbReference>
<organism evidence="7 8">
    <name type="scientific">bacterium (Candidatus Ratteibacteria) CG23_combo_of_CG06-09_8_20_14_all_48_7</name>
    <dbReference type="NCBI Taxonomy" id="2014292"/>
    <lineage>
        <taxon>Bacteria</taxon>
        <taxon>Candidatus Ratteibacteria</taxon>
    </lineage>
</organism>
<feature type="transmembrane region" description="Helical" evidence="5">
    <location>
        <begin position="83"/>
        <end position="104"/>
    </location>
</feature>
<name>A0A2G9YC04_9BACT</name>
<comment type="similarity">
    <text evidence="5">Belongs to the binding-protein-dependent transport system permease family.</text>
</comment>
<dbReference type="Pfam" id="PF00528">
    <property type="entry name" value="BPD_transp_1"/>
    <property type="match status" value="1"/>
</dbReference>
<reference evidence="7 8" key="1">
    <citation type="submission" date="2017-09" db="EMBL/GenBank/DDBJ databases">
        <title>Depth-based differentiation of microbial function through sediment-hosted aquifers and enrichment of novel symbionts in the deep terrestrial subsurface.</title>
        <authorList>
            <person name="Probst A.J."/>
            <person name="Ladd B."/>
            <person name="Jarett J.K."/>
            <person name="Geller-Mcgrath D.E."/>
            <person name="Sieber C.M."/>
            <person name="Emerson J.B."/>
            <person name="Anantharaman K."/>
            <person name="Thomas B.C."/>
            <person name="Malmstrom R."/>
            <person name="Stieglmeier M."/>
            <person name="Klingl A."/>
            <person name="Woyke T."/>
            <person name="Ryan C.M."/>
            <person name="Banfield J.F."/>
        </authorList>
    </citation>
    <scope>NUCLEOTIDE SEQUENCE [LARGE SCALE GENOMIC DNA]</scope>
    <source>
        <strain evidence="7">CG23_combo_of_CG06-09_8_20_14_all_48_7</strain>
    </source>
</reference>
<feature type="domain" description="ABC transmembrane type-1" evidence="6">
    <location>
        <begin position="12"/>
        <end position="208"/>
    </location>
</feature>
<dbReference type="AlphaFoldDB" id="A0A2G9YC04"/>
<evidence type="ECO:0000256" key="1">
    <source>
        <dbReference type="ARBA" id="ARBA00004141"/>
    </source>
</evidence>
<evidence type="ECO:0000259" key="6">
    <source>
        <dbReference type="PROSITE" id="PS50928"/>
    </source>
</evidence>
<evidence type="ECO:0000256" key="3">
    <source>
        <dbReference type="ARBA" id="ARBA00022989"/>
    </source>
</evidence>
<dbReference type="CDD" id="cd06261">
    <property type="entry name" value="TM_PBP2"/>
    <property type="match status" value="1"/>
</dbReference>
<dbReference type="EMBL" id="PCRF01000008">
    <property type="protein sequence ID" value="PIP16766.1"/>
    <property type="molecule type" value="Genomic_DNA"/>
</dbReference>
<evidence type="ECO:0000313" key="8">
    <source>
        <dbReference type="Proteomes" id="UP000230392"/>
    </source>
</evidence>
<dbReference type="NCBIfam" id="NF038017">
    <property type="entry name" value="ABC_perm1"/>
    <property type="match status" value="1"/>
</dbReference>
<comment type="subcellular location">
    <subcellularLocation>
        <location evidence="5">Cell membrane</location>
        <topology evidence="5">Multi-pass membrane protein</topology>
    </subcellularLocation>
    <subcellularLocation>
        <location evidence="1">Membrane</location>
        <topology evidence="1">Multi-pass membrane protein</topology>
    </subcellularLocation>
</comment>
<dbReference type="GO" id="GO:0055085">
    <property type="term" value="P:transmembrane transport"/>
    <property type="evidence" value="ECO:0007669"/>
    <property type="project" value="InterPro"/>
</dbReference>
<protein>
    <submittedName>
        <fullName evidence="7">ABC transporter permease</fullName>
    </submittedName>
</protein>
<feature type="transmembrane region" description="Helical" evidence="5">
    <location>
        <begin position="46"/>
        <end position="71"/>
    </location>
</feature>
<sequence length="218" mass="24021">MNAYLEEIREVLLLSLGTCTVSLSLVFIFGLPLTLFLFLKKFSRKNLILALCQSLLFIPSVTLGLLLYFLLRRNGVLGSLELLYTPGALIIGQFLLIIPLFVALSYHLLRSLGTEYLEQVISLGANLFQLGFAVFRKCRPQILAAVIICGSRVLSETSMAMILGGNIKGQTRLFTTAIVLHTMRGEFEIAVLLGLVLFLISAGLGFLFILFQKDGTAD</sequence>
<dbReference type="InterPro" id="IPR035906">
    <property type="entry name" value="MetI-like_sf"/>
</dbReference>
<dbReference type="PANTHER" id="PTHR43632:SF1">
    <property type="entry name" value="PERMEASE COMPONENT OF TUNGSTATE ABC TRANSPORTER"/>
    <property type="match status" value="1"/>
</dbReference>
<feature type="transmembrane region" description="Helical" evidence="5">
    <location>
        <begin position="12"/>
        <end position="39"/>
    </location>
</feature>
<dbReference type="Gene3D" id="1.10.3720.10">
    <property type="entry name" value="MetI-like"/>
    <property type="match status" value="1"/>
</dbReference>
<dbReference type="PANTHER" id="PTHR43632">
    <property type="entry name" value="PERMEASE COMPONENT OF TUNGSTATE ABC TRANSPORTER"/>
    <property type="match status" value="1"/>
</dbReference>
<feature type="transmembrane region" description="Helical" evidence="5">
    <location>
        <begin position="141"/>
        <end position="163"/>
    </location>
</feature>
<evidence type="ECO:0000256" key="5">
    <source>
        <dbReference type="RuleBase" id="RU363032"/>
    </source>
</evidence>
<dbReference type="GO" id="GO:0005886">
    <property type="term" value="C:plasma membrane"/>
    <property type="evidence" value="ECO:0007669"/>
    <property type="project" value="UniProtKB-SubCell"/>
</dbReference>
<feature type="transmembrane region" description="Helical" evidence="5">
    <location>
        <begin position="189"/>
        <end position="211"/>
    </location>
</feature>